<dbReference type="GO" id="GO:0000712">
    <property type="term" value="P:resolution of meiotic recombination intermediates"/>
    <property type="evidence" value="ECO:0007669"/>
    <property type="project" value="TreeGrafter"/>
</dbReference>
<evidence type="ECO:0000313" key="1">
    <source>
        <dbReference type="Ensembl" id="ENSSGRP00000009602.1"/>
    </source>
</evidence>
<dbReference type="PANTHER" id="PTHR21166">
    <property type="entry name" value="CELL DIVISION CONTROL PROTEIN 24 OB DOMAIN-CONTAINING PROTEIN-RELATED"/>
    <property type="match status" value="1"/>
</dbReference>
<sequence length="255" mass="28586">STCQLKTQGTSIHWETWDKETIRLVQTLTQRETVLFIADARITFDSFRNCMTATATSKTIITLNPGSDVILKLHPSIYFSVDSISDVLTVEKLKARSQEHAEVFHCIIFGFITSLEINSSISKVIRKRCAKCKFRINEESQTCSNDACPNQGQQLQATEGFDLLVDISDHTGTVQSCNLAGTVAEKTLGCKVKEFLRLSESQRTTLKWKFLLERCKIYLKVFPSARSRSGMRASILSCALADPVEVKQNFASFVV</sequence>
<accession>A0A672KDZ1</accession>
<dbReference type="GO" id="GO:0008310">
    <property type="term" value="F:single-stranded DNA 3'-5' DNA exonuclease activity"/>
    <property type="evidence" value="ECO:0007669"/>
    <property type="project" value="TreeGrafter"/>
</dbReference>
<dbReference type="Ensembl" id="ENSSGRT00000010462.1">
    <property type="protein sequence ID" value="ENSSGRP00000009602.1"/>
    <property type="gene ID" value="ENSSGRG00000006483.1"/>
</dbReference>
<dbReference type="InParanoid" id="A0A672KDZ1"/>
<dbReference type="InterPro" id="IPR012340">
    <property type="entry name" value="NA-bd_OB-fold"/>
</dbReference>
<dbReference type="Gene3D" id="2.40.50.140">
    <property type="entry name" value="Nucleic acid-binding proteins"/>
    <property type="match status" value="1"/>
</dbReference>
<dbReference type="AlphaFoldDB" id="A0A672KDZ1"/>
<dbReference type="GO" id="GO:0003697">
    <property type="term" value="F:single-stranded DNA binding"/>
    <property type="evidence" value="ECO:0007669"/>
    <property type="project" value="TreeGrafter"/>
</dbReference>
<dbReference type="PANTHER" id="PTHR21166:SF2">
    <property type="entry name" value="CELL DIVISION CONTROL PROTEIN 24 OB DOMAIN-CONTAINING PROTEIN-RELATED"/>
    <property type="match status" value="1"/>
</dbReference>
<evidence type="ECO:0000313" key="2">
    <source>
        <dbReference type="Proteomes" id="UP000472262"/>
    </source>
</evidence>
<keyword evidence="2" id="KW-1185">Reference proteome</keyword>
<dbReference type="InterPro" id="IPR052469">
    <property type="entry name" value="MEIOB"/>
</dbReference>
<dbReference type="OMA" id="XIPEANI"/>
<protein>
    <submittedName>
        <fullName evidence="1">Methionine sulfoxide reductase B1b</fullName>
    </submittedName>
</protein>
<dbReference type="Proteomes" id="UP000472262">
    <property type="component" value="Unassembled WGS sequence"/>
</dbReference>
<name>A0A672KDZ1_SINGR</name>
<proteinExistence type="predicted"/>
<organism evidence="1 2">
    <name type="scientific">Sinocyclocheilus grahami</name>
    <name type="common">Dianchi golden-line fish</name>
    <name type="synonym">Barbus grahami</name>
    <dbReference type="NCBI Taxonomy" id="75366"/>
    <lineage>
        <taxon>Eukaryota</taxon>
        <taxon>Metazoa</taxon>
        <taxon>Chordata</taxon>
        <taxon>Craniata</taxon>
        <taxon>Vertebrata</taxon>
        <taxon>Euteleostomi</taxon>
        <taxon>Actinopterygii</taxon>
        <taxon>Neopterygii</taxon>
        <taxon>Teleostei</taxon>
        <taxon>Ostariophysi</taxon>
        <taxon>Cypriniformes</taxon>
        <taxon>Cyprinidae</taxon>
        <taxon>Cyprininae</taxon>
        <taxon>Sinocyclocheilus</taxon>
    </lineage>
</organism>
<reference evidence="1" key="1">
    <citation type="submission" date="2025-08" db="UniProtKB">
        <authorList>
            <consortium name="Ensembl"/>
        </authorList>
    </citation>
    <scope>IDENTIFICATION</scope>
</reference>
<dbReference type="FunFam" id="2.40.50.140:FF:000239">
    <property type="entry name" value="Meiosis specific with OB domains"/>
    <property type="match status" value="1"/>
</dbReference>
<reference evidence="1" key="2">
    <citation type="submission" date="2025-09" db="UniProtKB">
        <authorList>
            <consortium name="Ensembl"/>
        </authorList>
    </citation>
    <scope>IDENTIFICATION</scope>
</reference>